<dbReference type="PANTHER" id="PTHR33144:SF45">
    <property type="entry name" value="TRANSPOSASE TNP1_EN_SPM-LIKE DOMAIN-CONTAINING PROTEIN"/>
    <property type="match status" value="1"/>
</dbReference>
<dbReference type="AlphaFoldDB" id="A0A1J6IW15"/>
<evidence type="ECO:0000313" key="2">
    <source>
        <dbReference type="Proteomes" id="UP000187609"/>
    </source>
</evidence>
<dbReference type="Gramene" id="OIT08974">
    <property type="protein sequence ID" value="OIT08974"/>
    <property type="gene ID" value="A4A49_43998"/>
</dbReference>
<organism evidence="1 2">
    <name type="scientific">Nicotiana attenuata</name>
    <name type="common">Coyote tobacco</name>
    <dbReference type="NCBI Taxonomy" id="49451"/>
    <lineage>
        <taxon>Eukaryota</taxon>
        <taxon>Viridiplantae</taxon>
        <taxon>Streptophyta</taxon>
        <taxon>Embryophyta</taxon>
        <taxon>Tracheophyta</taxon>
        <taxon>Spermatophyta</taxon>
        <taxon>Magnoliopsida</taxon>
        <taxon>eudicotyledons</taxon>
        <taxon>Gunneridae</taxon>
        <taxon>Pentapetalae</taxon>
        <taxon>asterids</taxon>
        <taxon>lamiids</taxon>
        <taxon>Solanales</taxon>
        <taxon>Solanaceae</taxon>
        <taxon>Nicotianoideae</taxon>
        <taxon>Nicotianeae</taxon>
        <taxon>Nicotiana</taxon>
    </lineage>
</organism>
<dbReference type="OMA" id="ILEFDEY"/>
<dbReference type="PANTHER" id="PTHR33144">
    <property type="entry name" value="OS10G0409366 PROTEIN-RELATED"/>
    <property type="match status" value="1"/>
</dbReference>
<gene>
    <name evidence="1" type="ORF">A4A49_43998</name>
</gene>
<evidence type="ECO:0000313" key="1">
    <source>
        <dbReference type="EMBL" id="OIT08974.1"/>
    </source>
</evidence>
<keyword evidence="2" id="KW-1185">Reference proteome</keyword>
<dbReference type="Proteomes" id="UP000187609">
    <property type="component" value="Unassembled WGS sequence"/>
</dbReference>
<proteinExistence type="predicted"/>
<comment type="caution">
    <text evidence="1">The sequence shown here is derived from an EMBL/GenBank/DDBJ whole genome shotgun (WGS) entry which is preliminary data.</text>
</comment>
<sequence>MESLHSMLYHLHHLMEYSQSTVPSSSSGAVSSRQTGCSTSNEEPHWFVDVIDERQVIKTIRLKVKDVQNLDKGLPIILEFDEYHAAFGKSAGLIAGVLGQLATNPMYFPIGFENWHSMPKSFLDRIFNDIIVPRFFFRIDQQKAKAWLNNSINKKWRVYMLKLWKEAEDPLLSKEDIIKNIPDCILMDQWALYVTYCMKEETKYGLLKLARVHR</sequence>
<protein>
    <submittedName>
        <fullName evidence="1">Uncharacterized protein</fullName>
    </submittedName>
</protein>
<name>A0A1J6IW15_NICAT</name>
<dbReference type="EMBL" id="MJEQ01023292">
    <property type="protein sequence ID" value="OIT08974.1"/>
    <property type="molecule type" value="Genomic_DNA"/>
</dbReference>
<reference evidence="1" key="1">
    <citation type="submission" date="2016-11" db="EMBL/GenBank/DDBJ databases">
        <title>The genome of Nicotiana attenuata.</title>
        <authorList>
            <person name="Xu S."/>
            <person name="Brockmoeller T."/>
            <person name="Gaquerel E."/>
            <person name="Navarro A."/>
            <person name="Kuhl H."/>
            <person name="Gase K."/>
            <person name="Ling Z."/>
            <person name="Zhou W."/>
            <person name="Kreitzer C."/>
            <person name="Stanke M."/>
            <person name="Tang H."/>
            <person name="Lyons E."/>
            <person name="Pandey P."/>
            <person name="Pandey S.P."/>
            <person name="Timmermann B."/>
            <person name="Baldwin I.T."/>
        </authorList>
    </citation>
    <scope>NUCLEOTIDE SEQUENCE [LARGE SCALE GENOMIC DNA]</scope>
    <source>
        <strain evidence="1">UT</strain>
    </source>
</reference>
<accession>A0A1J6IW15</accession>